<evidence type="ECO:0000256" key="1">
    <source>
        <dbReference type="ARBA" id="ARBA00022679"/>
    </source>
</evidence>
<proteinExistence type="predicted"/>
<dbReference type="PANTHER" id="PTHR13947">
    <property type="entry name" value="GNAT FAMILY N-ACETYLTRANSFERASE"/>
    <property type="match status" value="1"/>
</dbReference>
<evidence type="ECO:0000259" key="2">
    <source>
        <dbReference type="PROSITE" id="PS51186"/>
    </source>
</evidence>
<feature type="domain" description="N-acetyltransferase" evidence="2">
    <location>
        <begin position="2"/>
        <end position="152"/>
    </location>
</feature>
<accession>A0ABY5IUL1</accession>
<dbReference type="PROSITE" id="PS51186">
    <property type="entry name" value="GNAT"/>
    <property type="match status" value="1"/>
</dbReference>
<organism evidence="3 4">
    <name type="scientific">Flavobacterium cerinum</name>
    <dbReference type="NCBI Taxonomy" id="2502784"/>
    <lineage>
        <taxon>Bacteria</taxon>
        <taxon>Pseudomonadati</taxon>
        <taxon>Bacteroidota</taxon>
        <taxon>Flavobacteriia</taxon>
        <taxon>Flavobacteriales</taxon>
        <taxon>Flavobacteriaceae</taxon>
        <taxon>Flavobacterium</taxon>
    </lineage>
</organism>
<keyword evidence="1" id="KW-0808">Transferase</keyword>
<dbReference type="Proteomes" id="UP001059844">
    <property type="component" value="Chromosome"/>
</dbReference>
<dbReference type="InterPro" id="IPR016181">
    <property type="entry name" value="Acyl_CoA_acyltransferase"/>
</dbReference>
<reference evidence="3" key="1">
    <citation type="submission" date="2022-07" db="EMBL/GenBank/DDBJ databases">
        <title>Isolation, identification, and degradation of a PFOSA degrading strain from sewage treatment plant.</title>
        <authorList>
            <person name="Zhang L."/>
            <person name="Huo Y."/>
        </authorList>
    </citation>
    <scope>NUCLEOTIDE SEQUENCE</scope>
    <source>
        <strain evidence="3">C1</strain>
    </source>
</reference>
<gene>
    <name evidence="3" type="ORF">NOX80_16575</name>
</gene>
<sequence length="157" mass="18058">MITIENYKPEYQCYFEAFNKAWLEKYYVVEAIDEYVLTHPEEAILNDGGRILFAVYNEAVVGTVALRKVDEGVMEFTKMAVDEKYQGLGAGKMLCEAAIQLARDLKQEKLILYSQTQLQTALSIYRKYGFIDKPIDGTKYKRADVYMEMSLLDGEMS</sequence>
<dbReference type="InterPro" id="IPR000182">
    <property type="entry name" value="GNAT_dom"/>
</dbReference>
<keyword evidence="4" id="KW-1185">Reference proteome</keyword>
<dbReference type="SUPFAM" id="SSF55729">
    <property type="entry name" value="Acyl-CoA N-acyltransferases (Nat)"/>
    <property type="match status" value="1"/>
</dbReference>
<dbReference type="Gene3D" id="3.40.630.30">
    <property type="match status" value="1"/>
</dbReference>
<dbReference type="InterPro" id="IPR050769">
    <property type="entry name" value="NAT_camello-type"/>
</dbReference>
<dbReference type="EMBL" id="CP101751">
    <property type="protein sequence ID" value="UUC45227.1"/>
    <property type="molecule type" value="Genomic_DNA"/>
</dbReference>
<dbReference type="CDD" id="cd04301">
    <property type="entry name" value="NAT_SF"/>
    <property type="match status" value="1"/>
</dbReference>
<dbReference type="PANTHER" id="PTHR13947:SF37">
    <property type="entry name" value="LD18367P"/>
    <property type="match status" value="1"/>
</dbReference>
<dbReference type="Pfam" id="PF00583">
    <property type="entry name" value="Acetyltransf_1"/>
    <property type="match status" value="1"/>
</dbReference>
<evidence type="ECO:0000313" key="3">
    <source>
        <dbReference type="EMBL" id="UUC45227.1"/>
    </source>
</evidence>
<dbReference type="RefSeq" id="WP_256550919.1">
    <property type="nucleotide sequence ID" value="NZ_CP101751.1"/>
</dbReference>
<name>A0ABY5IUL1_9FLAO</name>
<protein>
    <submittedName>
        <fullName evidence="3">GNAT family N-acetyltransferase</fullName>
    </submittedName>
</protein>
<evidence type="ECO:0000313" key="4">
    <source>
        <dbReference type="Proteomes" id="UP001059844"/>
    </source>
</evidence>